<gene>
    <name evidence="1" type="ORF">ABIE08_004106</name>
</gene>
<dbReference type="Proteomes" id="UP001549321">
    <property type="component" value="Unassembled WGS sequence"/>
</dbReference>
<keyword evidence="2" id="KW-1185">Reference proteome</keyword>
<evidence type="ECO:0008006" key="3">
    <source>
        <dbReference type="Google" id="ProtNLM"/>
    </source>
</evidence>
<sequence length="202" mass="20500">MADSTYHAGNISVAAGGLAVAGTLTAFLSQVKPGDTLMKGDGFAVVETVPSNTSLTLALPWNGTMLTNEPDYRILRTGIGWRSAAEINTRLTAIVAAIEAGLGFKPDATGTLADRTANNAAAKGFIFVRTDVVPFQIYIKASAASGDWAGPTSMQGNPGTPGAPGATTADVLAALGVPSITISTNDPTGSAPENALWLKVPA</sequence>
<reference evidence="1 2" key="1">
    <citation type="submission" date="2024-06" db="EMBL/GenBank/DDBJ databases">
        <title>Sorghum-associated microbial communities from plants grown in Nebraska, USA.</title>
        <authorList>
            <person name="Schachtman D."/>
        </authorList>
    </citation>
    <scope>NUCLEOTIDE SEQUENCE [LARGE SCALE GENOMIC DNA]</scope>
    <source>
        <strain evidence="1 2">3207</strain>
    </source>
</reference>
<evidence type="ECO:0000313" key="2">
    <source>
        <dbReference type="Proteomes" id="UP001549321"/>
    </source>
</evidence>
<protein>
    <recommendedName>
        <fullName evidence="3">Phage tail protein</fullName>
    </recommendedName>
</protein>
<dbReference type="RefSeq" id="WP_354553691.1">
    <property type="nucleotide sequence ID" value="NZ_JBEPSM010000004.1"/>
</dbReference>
<dbReference type="EMBL" id="JBEPSM010000004">
    <property type="protein sequence ID" value="MET4636148.1"/>
    <property type="molecule type" value="Genomic_DNA"/>
</dbReference>
<comment type="caution">
    <text evidence="1">The sequence shown here is derived from an EMBL/GenBank/DDBJ whole genome shotgun (WGS) entry which is preliminary data.</text>
</comment>
<organism evidence="1 2">
    <name type="scientific">Kaistia defluvii</name>
    <dbReference type="NCBI Taxonomy" id="410841"/>
    <lineage>
        <taxon>Bacteria</taxon>
        <taxon>Pseudomonadati</taxon>
        <taxon>Pseudomonadota</taxon>
        <taxon>Alphaproteobacteria</taxon>
        <taxon>Hyphomicrobiales</taxon>
        <taxon>Kaistiaceae</taxon>
        <taxon>Kaistia</taxon>
    </lineage>
</organism>
<accession>A0ABV2R612</accession>
<evidence type="ECO:0000313" key="1">
    <source>
        <dbReference type="EMBL" id="MET4636148.1"/>
    </source>
</evidence>
<name>A0ABV2R612_9HYPH</name>
<proteinExistence type="predicted"/>